<evidence type="ECO:0000313" key="2">
    <source>
        <dbReference type="Proteomes" id="UP000187203"/>
    </source>
</evidence>
<dbReference type="InterPro" id="IPR027417">
    <property type="entry name" value="P-loop_NTPase"/>
</dbReference>
<accession>A0A1R3L197</accession>
<dbReference type="SUPFAM" id="SSF52540">
    <property type="entry name" value="P-loop containing nucleoside triphosphate hydrolases"/>
    <property type="match status" value="1"/>
</dbReference>
<dbReference type="AlphaFoldDB" id="A0A1R3L197"/>
<dbReference type="CDD" id="cd03109">
    <property type="entry name" value="DTBS"/>
    <property type="match status" value="1"/>
</dbReference>
<dbReference type="EMBL" id="AWUE01005114">
    <property type="protein sequence ID" value="OMP13116.1"/>
    <property type="molecule type" value="Genomic_DNA"/>
</dbReference>
<dbReference type="UniPathway" id="UPA00078"/>
<proteinExistence type="predicted"/>
<dbReference type="GO" id="GO:0009102">
    <property type="term" value="P:biotin biosynthetic process"/>
    <property type="evidence" value="ECO:0007669"/>
    <property type="project" value="UniProtKB-UniPathway"/>
</dbReference>
<dbReference type="PANTHER" id="PTHR43210">
    <property type="entry name" value="DETHIOBIOTIN SYNTHETASE"/>
    <property type="match status" value="1"/>
</dbReference>
<reference evidence="2" key="1">
    <citation type="submission" date="2013-09" db="EMBL/GenBank/DDBJ databases">
        <title>Corchorus olitorius genome sequencing.</title>
        <authorList>
            <person name="Alam M."/>
            <person name="Haque M.S."/>
            <person name="Islam M.S."/>
            <person name="Emdad E.M."/>
            <person name="Islam M.M."/>
            <person name="Ahmed B."/>
            <person name="Halim A."/>
            <person name="Hossen Q.M.M."/>
            <person name="Hossain M.Z."/>
            <person name="Ahmed R."/>
            <person name="Khan M.M."/>
            <person name="Islam R."/>
            <person name="Rashid M.M."/>
            <person name="Khan S.A."/>
            <person name="Rahman M.S."/>
            <person name="Alam M."/>
            <person name="Yahiya A.S."/>
            <person name="Khan M.S."/>
            <person name="Azam M.S."/>
            <person name="Haque T."/>
            <person name="Lashkar M.Z.H."/>
            <person name="Akhand A.I."/>
            <person name="Morshed G."/>
            <person name="Roy S."/>
            <person name="Uddin K.S."/>
            <person name="Rabeya T."/>
            <person name="Hossain A.S."/>
            <person name="Chowdhury A."/>
            <person name="Snigdha A.R."/>
            <person name="Mortoza M.S."/>
            <person name="Matin S.A."/>
            <person name="Hoque S.M.E."/>
            <person name="Islam M.K."/>
            <person name="Roy D.K."/>
            <person name="Haider R."/>
            <person name="Moosa M.M."/>
            <person name="Elias S.M."/>
            <person name="Hasan A.M."/>
            <person name="Jahan S."/>
            <person name="Shafiuddin M."/>
            <person name="Mahmood N."/>
            <person name="Shommy N.S."/>
        </authorList>
    </citation>
    <scope>NUCLEOTIDE SEQUENCE [LARGE SCALE GENOMIC DNA]</scope>
    <source>
        <strain evidence="2">cv. O-4</strain>
    </source>
</reference>
<dbReference type="Proteomes" id="UP000187203">
    <property type="component" value="Unassembled WGS sequence"/>
</dbReference>
<dbReference type="GO" id="GO:0005524">
    <property type="term" value="F:ATP binding"/>
    <property type="evidence" value="ECO:0007669"/>
    <property type="project" value="InterPro"/>
</dbReference>
<dbReference type="PANTHER" id="PTHR43210:SF5">
    <property type="entry name" value="DETHIOBIOTIN SYNTHETASE"/>
    <property type="match status" value="1"/>
</dbReference>
<keyword evidence="2" id="KW-1185">Reference proteome</keyword>
<organism evidence="1 2">
    <name type="scientific">Corchorus olitorius</name>
    <dbReference type="NCBI Taxonomy" id="93759"/>
    <lineage>
        <taxon>Eukaryota</taxon>
        <taxon>Viridiplantae</taxon>
        <taxon>Streptophyta</taxon>
        <taxon>Embryophyta</taxon>
        <taxon>Tracheophyta</taxon>
        <taxon>Spermatophyta</taxon>
        <taxon>Magnoliopsida</taxon>
        <taxon>eudicotyledons</taxon>
        <taxon>Gunneridae</taxon>
        <taxon>Pentapetalae</taxon>
        <taxon>rosids</taxon>
        <taxon>malvids</taxon>
        <taxon>Malvales</taxon>
        <taxon>Malvaceae</taxon>
        <taxon>Grewioideae</taxon>
        <taxon>Apeibeae</taxon>
        <taxon>Corchorus</taxon>
    </lineage>
</organism>
<dbReference type="Pfam" id="PF13500">
    <property type="entry name" value="AAA_26"/>
    <property type="match status" value="1"/>
</dbReference>
<dbReference type="GO" id="GO:0000287">
    <property type="term" value="F:magnesium ion binding"/>
    <property type="evidence" value="ECO:0007669"/>
    <property type="project" value="InterPro"/>
</dbReference>
<protein>
    <recommendedName>
        <fullName evidence="3">Dethiobiotin synthase</fullName>
    </recommendedName>
</protein>
<sequence>MSPHLAAAREGVTITLPPILDAFAQARSLADAVVVEGVGGFRVPLSDNFDTAEMAVALGLPVVLVVGLRLGCLNHAALTAEAIAARGLHLAGWVGNVVDASMAGLDDNVATLRRATGTIVMRAMRWLAVAIVVAATAGCAALESPVTKGQRLVGADEPAVQAQFGPPRETYPLNGGTRWLYPTKPYGQFTYAADFDAGGKLVAFKQVLSSLEFALAKIGVWTRDDVLRHFGQPVETAYFPRMERLVWSYRFKADDVWPSLMHFYFDPAGVLQLTQITPDPLYDPDRPRLFRR</sequence>
<dbReference type="InterPro" id="IPR004472">
    <property type="entry name" value="DTB_synth_BioD"/>
</dbReference>
<comment type="caution">
    <text evidence="1">The sequence shown here is derived from an EMBL/GenBank/DDBJ whole genome shotgun (WGS) entry which is preliminary data.</text>
</comment>
<dbReference type="Gene3D" id="3.40.50.300">
    <property type="entry name" value="P-loop containing nucleotide triphosphate hydrolases"/>
    <property type="match status" value="1"/>
</dbReference>
<evidence type="ECO:0000313" key="1">
    <source>
        <dbReference type="EMBL" id="OMP13116.1"/>
    </source>
</evidence>
<dbReference type="STRING" id="93759.A0A1R3L197"/>
<name>A0A1R3L197_9ROSI</name>
<dbReference type="GO" id="GO:0004141">
    <property type="term" value="F:dethiobiotin synthase activity"/>
    <property type="evidence" value="ECO:0007669"/>
    <property type="project" value="InterPro"/>
</dbReference>
<dbReference type="GO" id="GO:0005829">
    <property type="term" value="C:cytosol"/>
    <property type="evidence" value="ECO:0007669"/>
    <property type="project" value="TreeGrafter"/>
</dbReference>
<evidence type="ECO:0008006" key="3">
    <source>
        <dbReference type="Google" id="ProtNLM"/>
    </source>
</evidence>
<dbReference type="OrthoDB" id="425114at2759"/>
<gene>
    <name evidence="1" type="ORF">COLO4_02254</name>
</gene>